<dbReference type="EMBL" id="CP006365">
    <property type="protein sequence ID" value="AGU15528.1"/>
    <property type="molecule type" value="Genomic_DNA"/>
</dbReference>
<dbReference type="GO" id="GO:0046872">
    <property type="term" value="F:metal ion binding"/>
    <property type="evidence" value="ECO:0007669"/>
    <property type="project" value="UniProtKB-UniRule"/>
</dbReference>
<evidence type="ECO:0000256" key="2">
    <source>
        <dbReference type="ARBA" id="ARBA00022670"/>
    </source>
</evidence>
<evidence type="ECO:0000256" key="5">
    <source>
        <dbReference type="ARBA" id="ARBA00022833"/>
    </source>
</evidence>
<dbReference type="STRING" id="1348662.CARG_07020"/>
<reference evidence="9 10" key="1">
    <citation type="journal article" date="2013" name="Genome Announc.">
        <title>Whole-Genome Sequence of the Clinical Strain Corynebacterium argentoratense DSM 44202, Isolated from a Human Throat Specimen.</title>
        <authorList>
            <person name="Bomholt C."/>
            <person name="Glaub A."/>
            <person name="Gravermann K."/>
            <person name="Albersmeier A."/>
            <person name="Brinkrolf K."/>
            <person name="Ruckert C."/>
            <person name="Tauch A."/>
        </authorList>
    </citation>
    <scope>NUCLEOTIDE SEQUENCE [LARGE SCALE GENOMIC DNA]</scope>
    <source>
        <strain evidence="9">DSM 44202</strain>
    </source>
</reference>
<dbReference type="InterPro" id="IPR001567">
    <property type="entry name" value="Pept_M3A_M3B_dom"/>
</dbReference>
<name>U3GY19_9CORY</name>
<dbReference type="Pfam" id="PF01432">
    <property type="entry name" value="Peptidase_M3"/>
    <property type="match status" value="1"/>
</dbReference>
<dbReference type="SUPFAM" id="SSF55486">
    <property type="entry name" value="Metalloproteases ('zincins'), catalytic domain"/>
    <property type="match status" value="1"/>
</dbReference>
<comment type="similarity">
    <text evidence="1 7">Belongs to the peptidase M3 family.</text>
</comment>
<keyword evidence="4 7" id="KW-0378">Hydrolase</keyword>
<comment type="cofactor">
    <cofactor evidence="7">
        <name>Zn(2+)</name>
        <dbReference type="ChEBI" id="CHEBI:29105"/>
    </cofactor>
    <text evidence="7">Binds 1 zinc ion.</text>
</comment>
<feature type="domain" description="Peptidase M3A/M3B catalytic" evidence="8">
    <location>
        <begin position="263"/>
        <end position="716"/>
    </location>
</feature>
<keyword evidence="10" id="KW-1185">Reference proteome</keyword>
<keyword evidence="6 7" id="KW-0482">Metalloprotease</keyword>
<dbReference type="CDD" id="cd06456">
    <property type="entry name" value="M3A_DCP"/>
    <property type="match status" value="1"/>
</dbReference>
<evidence type="ECO:0000256" key="1">
    <source>
        <dbReference type="ARBA" id="ARBA00006040"/>
    </source>
</evidence>
<dbReference type="InterPro" id="IPR045090">
    <property type="entry name" value="Pept_M3A_M3B"/>
</dbReference>
<dbReference type="AlphaFoldDB" id="U3GY19"/>
<sequence length="721" mass="79065">MKATTHHRVGGGFFASMADVTTQIDAHRDTDNFSNPLIAPSELPFQLPPFADIKIEHFLPAFDTALLDHEAEINAIVNNPEPATWANTVEALEASGRALERVSAVFFNLHGTDSSPEMDAIAEQIIPKLSEHSDALYQNEVLYQRLQQATPPADDGEGQRLKDKLLRSFRRRGAELDATGKKRLSELNSRLAVLSEQFGKNLRESTAALAVGLTEDDVAGWDEARKNAARKTAEDYKDNPQLASFEYVVPLGLPAVQPDQTDLDNPAARKALMAASLKRGVIGGDNGAVLTEIAALRAQRARLLGYDTHADYVLEEETAGSTDAVMQLLRDLSPAASANAAGEYKLLVEEAQAADPTATVRDADWSYWESKVKQRDYSLNEAELKKYFPLDQVLRDGVFYAANRLYGITVEPRDDLQGYHPEVAVYEVKDADGSSIGLFLTDYFARPSKRGGAWMSSFVDQSRLLDSKPVVVNVMNITKPADGSQPLLSIDEVHTLFHEFGHALHGLLSDVRYPTFSGTNVPRDYVEFPSQINENWAFDPAVVRNYARHVDTGEVITDELIAAVDAASKFGQGFATSEYLAASIIDMAWHTLTPEQAAAVDDIDAFERAALADAGLEVDNLHARYKSRFFNHIFGGGYSAGYYSYLWAEALDADGFEWFKETGAAGHSSDDVAARAAGARFRELVLSAGGSRDYEEAFTTLRGRAKDVTALLERRGLAGAR</sequence>
<dbReference type="GO" id="GO:0004180">
    <property type="term" value="F:carboxypeptidase activity"/>
    <property type="evidence" value="ECO:0007669"/>
    <property type="project" value="TreeGrafter"/>
</dbReference>
<evidence type="ECO:0000256" key="7">
    <source>
        <dbReference type="RuleBase" id="RU003435"/>
    </source>
</evidence>
<evidence type="ECO:0000313" key="10">
    <source>
        <dbReference type="Proteomes" id="UP000016943"/>
    </source>
</evidence>
<protein>
    <recommendedName>
        <fullName evidence="8">Peptidase M3A/M3B catalytic domain-containing protein</fullName>
    </recommendedName>
</protein>
<organism evidence="9 10">
    <name type="scientific">Corynebacterium argentoratense DSM 44202</name>
    <dbReference type="NCBI Taxonomy" id="1348662"/>
    <lineage>
        <taxon>Bacteria</taxon>
        <taxon>Bacillati</taxon>
        <taxon>Actinomycetota</taxon>
        <taxon>Actinomycetes</taxon>
        <taxon>Mycobacteriales</taxon>
        <taxon>Corynebacteriaceae</taxon>
        <taxon>Corynebacterium</taxon>
    </lineage>
</organism>
<proteinExistence type="inferred from homology"/>
<evidence type="ECO:0000256" key="4">
    <source>
        <dbReference type="ARBA" id="ARBA00022801"/>
    </source>
</evidence>
<dbReference type="PATRIC" id="fig|1348662.3.peg.1383"/>
<evidence type="ECO:0000256" key="3">
    <source>
        <dbReference type="ARBA" id="ARBA00022723"/>
    </source>
</evidence>
<dbReference type="PANTHER" id="PTHR43660:SF1">
    <property type="entry name" value="DIPEPTIDYL CARBOXYPEPTIDASE"/>
    <property type="match status" value="1"/>
</dbReference>
<evidence type="ECO:0000256" key="6">
    <source>
        <dbReference type="ARBA" id="ARBA00023049"/>
    </source>
</evidence>
<gene>
    <name evidence="9" type="ORF">CARG_07020</name>
</gene>
<dbReference type="Proteomes" id="UP000016943">
    <property type="component" value="Chromosome"/>
</dbReference>
<dbReference type="eggNOG" id="COG0339">
    <property type="taxonomic scope" value="Bacteria"/>
</dbReference>
<accession>U3GY19</accession>
<dbReference type="KEGG" id="caz:CARG_07020"/>
<keyword evidence="3 7" id="KW-0479">Metal-binding</keyword>
<evidence type="ECO:0000313" key="9">
    <source>
        <dbReference type="EMBL" id="AGU15528.1"/>
    </source>
</evidence>
<dbReference type="InterPro" id="IPR034005">
    <property type="entry name" value="M3A_DCP"/>
</dbReference>
<dbReference type="Gene3D" id="1.10.1370.40">
    <property type="match status" value="3"/>
</dbReference>
<evidence type="ECO:0000259" key="8">
    <source>
        <dbReference type="Pfam" id="PF01432"/>
    </source>
</evidence>
<keyword evidence="2 7" id="KW-0645">Protease</keyword>
<dbReference type="PANTHER" id="PTHR43660">
    <property type="entry name" value="DIPEPTIDYL CARBOXYPEPTIDASE"/>
    <property type="match status" value="1"/>
</dbReference>
<dbReference type="GO" id="GO:0004222">
    <property type="term" value="F:metalloendopeptidase activity"/>
    <property type="evidence" value="ECO:0007669"/>
    <property type="project" value="InterPro"/>
</dbReference>
<dbReference type="FunFam" id="3.40.390.10:FF:000009">
    <property type="entry name" value="Oligopeptidase A"/>
    <property type="match status" value="1"/>
</dbReference>
<dbReference type="GO" id="GO:0006508">
    <property type="term" value="P:proteolysis"/>
    <property type="evidence" value="ECO:0007669"/>
    <property type="project" value="UniProtKB-KW"/>
</dbReference>
<dbReference type="HOGENOM" id="CLU_001805_4_0_11"/>
<dbReference type="GO" id="GO:0005829">
    <property type="term" value="C:cytosol"/>
    <property type="evidence" value="ECO:0007669"/>
    <property type="project" value="TreeGrafter"/>
</dbReference>
<keyword evidence="5 7" id="KW-0862">Zinc</keyword>